<evidence type="ECO:0000313" key="1">
    <source>
        <dbReference type="EMBL" id="SFT06718.1"/>
    </source>
</evidence>
<evidence type="ECO:0000313" key="2">
    <source>
        <dbReference type="Proteomes" id="UP000199199"/>
    </source>
</evidence>
<keyword evidence="2" id="KW-1185">Reference proteome</keyword>
<dbReference type="EMBL" id="FOZS01000008">
    <property type="protein sequence ID" value="SFT06718.1"/>
    <property type="molecule type" value="Genomic_DNA"/>
</dbReference>
<dbReference type="Proteomes" id="UP000199199">
    <property type="component" value="Unassembled WGS sequence"/>
</dbReference>
<dbReference type="AlphaFoldDB" id="A0A1I6UZ51"/>
<organism evidence="1 2">
    <name type="scientific">Halostagnicola kamekurae</name>
    <dbReference type="NCBI Taxonomy" id="619731"/>
    <lineage>
        <taxon>Archaea</taxon>
        <taxon>Methanobacteriati</taxon>
        <taxon>Methanobacteriota</taxon>
        <taxon>Stenosarchaea group</taxon>
        <taxon>Halobacteria</taxon>
        <taxon>Halobacteriales</taxon>
        <taxon>Natrialbaceae</taxon>
        <taxon>Halostagnicola</taxon>
    </lineage>
</organism>
<accession>A0A1I6UZ51</accession>
<reference evidence="2" key="1">
    <citation type="submission" date="2016-10" db="EMBL/GenBank/DDBJ databases">
        <authorList>
            <person name="Varghese N."/>
            <person name="Submissions S."/>
        </authorList>
    </citation>
    <scope>NUCLEOTIDE SEQUENCE [LARGE SCALE GENOMIC DNA]</scope>
    <source>
        <strain evidence="2">DSM 22427</strain>
    </source>
</reference>
<gene>
    <name evidence="1" type="ORF">SAMN04488556_4193</name>
</gene>
<proteinExistence type="predicted"/>
<protein>
    <submittedName>
        <fullName evidence="1">Uncharacterized protein</fullName>
    </submittedName>
</protein>
<name>A0A1I6UZ51_9EURY</name>
<sequence length="56" mass="6543">MAVLDDLLGFEFEDVMEDVFRNLGYQNYPFRGKHVIKKQLHRANSAATQLKQQLSM</sequence>